<gene>
    <name evidence="3" type="ORF">JMJ35_000040</name>
</gene>
<dbReference type="InterPro" id="IPR029058">
    <property type="entry name" value="AB_hydrolase_fold"/>
</dbReference>
<name>A0AA39V9Y3_9LECA</name>
<feature type="domain" description="NB-ARC" evidence="1">
    <location>
        <begin position="382"/>
        <end position="535"/>
    </location>
</feature>
<organism evidence="3 4">
    <name type="scientific">Cladonia borealis</name>
    <dbReference type="NCBI Taxonomy" id="184061"/>
    <lineage>
        <taxon>Eukaryota</taxon>
        <taxon>Fungi</taxon>
        <taxon>Dikarya</taxon>
        <taxon>Ascomycota</taxon>
        <taxon>Pezizomycotina</taxon>
        <taxon>Lecanoromycetes</taxon>
        <taxon>OSLEUM clade</taxon>
        <taxon>Lecanoromycetidae</taxon>
        <taxon>Lecanorales</taxon>
        <taxon>Lecanorineae</taxon>
        <taxon>Cladoniaceae</taxon>
        <taxon>Cladonia</taxon>
    </lineage>
</organism>
<dbReference type="InterPro" id="IPR027417">
    <property type="entry name" value="P-loop_NTPase"/>
</dbReference>
<dbReference type="Proteomes" id="UP001166286">
    <property type="component" value="Unassembled WGS sequence"/>
</dbReference>
<evidence type="ECO:0000259" key="1">
    <source>
        <dbReference type="Pfam" id="PF00931"/>
    </source>
</evidence>
<dbReference type="InterPro" id="IPR011990">
    <property type="entry name" value="TPR-like_helical_dom_sf"/>
</dbReference>
<dbReference type="GO" id="GO:0043531">
    <property type="term" value="F:ADP binding"/>
    <property type="evidence" value="ECO:0007669"/>
    <property type="project" value="InterPro"/>
</dbReference>
<dbReference type="SUPFAM" id="SSF52540">
    <property type="entry name" value="P-loop containing nucleoside triphosphate hydrolases"/>
    <property type="match status" value="1"/>
</dbReference>
<dbReference type="Pfam" id="PF25000">
    <property type="entry name" value="DUF7779"/>
    <property type="match status" value="1"/>
</dbReference>
<dbReference type="SUPFAM" id="SSF48452">
    <property type="entry name" value="TPR-like"/>
    <property type="match status" value="2"/>
</dbReference>
<reference evidence="3" key="1">
    <citation type="submission" date="2023-03" db="EMBL/GenBank/DDBJ databases">
        <title>Complete genome of Cladonia borealis.</title>
        <authorList>
            <person name="Park H."/>
        </authorList>
    </citation>
    <scope>NUCLEOTIDE SEQUENCE</scope>
    <source>
        <strain evidence="3">ANT050790</strain>
    </source>
</reference>
<dbReference type="InterPro" id="IPR052374">
    <property type="entry name" value="SERAC1"/>
</dbReference>
<dbReference type="InterPro" id="IPR002182">
    <property type="entry name" value="NB-ARC"/>
</dbReference>
<evidence type="ECO:0000313" key="3">
    <source>
        <dbReference type="EMBL" id="KAK0516885.1"/>
    </source>
</evidence>
<feature type="domain" description="DUF7779" evidence="2">
    <location>
        <begin position="619"/>
        <end position="698"/>
    </location>
</feature>
<evidence type="ECO:0008006" key="5">
    <source>
        <dbReference type="Google" id="ProtNLM"/>
    </source>
</evidence>
<evidence type="ECO:0000259" key="2">
    <source>
        <dbReference type="Pfam" id="PF25000"/>
    </source>
</evidence>
<dbReference type="AlphaFoldDB" id="A0AA39V9Y3"/>
<dbReference type="EMBL" id="JAFEKC020000001">
    <property type="protein sequence ID" value="KAK0516885.1"/>
    <property type="molecule type" value="Genomic_DNA"/>
</dbReference>
<protein>
    <recommendedName>
        <fullName evidence="5">NB-ARC domain-containing protein</fullName>
    </recommendedName>
</protein>
<accession>A0AA39V9Y3</accession>
<dbReference type="Gene3D" id="3.40.50.1820">
    <property type="entry name" value="alpha/beta hydrolase"/>
    <property type="match status" value="1"/>
</dbReference>
<evidence type="ECO:0000313" key="4">
    <source>
        <dbReference type="Proteomes" id="UP001166286"/>
    </source>
</evidence>
<proteinExistence type="predicted"/>
<keyword evidence="4" id="KW-1185">Reference proteome</keyword>
<dbReference type="PANTHER" id="PTHR48182:SF3">
    <property type="entry name" value="DUF676 DOMAIN-CONTAINING PROTEIN"/>
    <property type="match status" value="1"/>
</dbReference>
<dbReference type="PANTHER" id="PTHR48182">
    <property type="entry name" value="PROTEIN SERAC1"/>
    <property type="match status" value="1"/>
</dbReference>
<dbReference type="Pfam" id="PF00931">
    <property type="entry name" value="NB-ARC"/>
    <property type="match status" value="1"/>
</dbReference>
<sequence length="1078" mass="121504">MFRTIELFRGMWSGKESSSVASPKDPEGLHVVSAPHDGEASVDIVAIQGLDGHPHDTWTHDNGIMWLRDLLPLDIPSARVMTWEYDSEYQTARHFTDMMMYSHPNSLLSALYSLRQDTKSNNRPIIFMCHSLGGLVVKEALVQASMAIPKYDKHLKTIRICTKGIIFFGTPHQSTQETSFGKAIGHLFSIAQSRGRPLTSLATVCDMLELQLGQFKSICTDFSICYCYERRPTRNALGLDFIISQASATMGSFATDDSHCVGLDKDHLNMVKYQSSKDPDYKLVLDLLCRLRKSNGWTEHIEGQTNQAQRHALNDRSQYVAHSLATKMADVKLSEVCLDPGHPKANFKIPAILDHHRNGSFIGREGALTHLDSCISGSHGTNDSPSVVVIHGQGGVGKTQLAQEYVYRYESSFDSMAQRLAEHYTGDLKVWAPSITDISCSLKIENPEDGWADQMGMKQPALIVEAVKEWLCCKGNDHWLLVFDNVDDLEIADFVPEARSGSIIMTSRYREVSRFGQDILLDVMGESESISLLSKSYRRNALDSDVPDYAQVAALVAALDYLPSAIVKAGADISRLDISFASYLMVFTQQSLQNETVLNSPPINLDTVYTTLELSFQAISRESPQASDLLLLCSFLSPENIPEEMLSSGLRLKREGGLSLKSQLSILSKYSLIMPSERVDSFNIHRRVHTLARDRQTPGQRDSNVEKTVVAIATAVDAIREPESRRRVFERQILPHIRHCLDYLLPASVNSVGYHHWTILGSVCKHQGQHEDAEKLYGYAKDDLDRKPALENEKAMVLLQLASISIARGKISEAEKISRLVLDKTAKRDLRPLSLINFVTISGLQRRFDKMEQCLKEALYQCEDLFGPNDVRTLSLVDDLASMYREQRQDERAEFLLGRELLAFEARVGSDHPETIMVQNQLALLCEKQGKYEEMEALLERSFNTHERVLGSDHPKTLSIVTSLAAVYDLQGSLAESQPLYVRALKGTERMLGSRRRETLNIRENTALNYHVHMALNYHVRGRYKDAQAIYQDVLEARLSRPHNAKDIERIKASLAELYEQQDVRKNNQGRQRSWLLW</sequence>
<dbReference type="Gene3D" id="3.40.50.300">
    <property type="entry name" value="P-loop containing nucleotide triphosphate hydrolases"/>
    <property type="match status" value="1"/>
</dbReference>
<dbReference type="Pfam" id="PF13424">
    <property type="entry name" value="TPR_12"/>
    <property type="match status" value="1"/>
</dbReference>
<dbReference type="SUPFAM" id="SSF53474">
    <property type="entry name" value="alpha/beta-Hydrolases"/>
    <property type="match status" value="1"/>
</dbReference>
<dbReference type="Gene3D" id="1.25.40.10">
    <property type="entry name" value="Tetratricopeptide repeat domain"/>
    <property type="match status" value="1"/>
</dbReference>
<dbReference type="InterPro" id="IPR056681">
    <property type="entry name" value="DUF7779"/>
</dbReference>
<comment type="caution">
    <text evidence="3">The sequence shown here is derived from an EMBL/GenBank/DDBJ whole genome shotgun (WGS) entry which is preliminary data.</text>
</comment>